<evidence type="ECO:0000313" key="1">
    <source>
        <dbReference type="EMBL" id="GFF21544.1"/>
    </source>
</evidence>
<dbReference type="EMBL" id="BLJY01000015">
    <property type="protein sequence ID" value="GFF21544.1"/>
    <property type="molecule type" value="Genomic_DNA"/>
</dbReference>
<evidence type="ECO:0000313" key="2">
    <source>
        <dbReference type="Proteomes" id="UP000452235"/>
    </source>
</evidence>
<organism evidence="1 2">
    <name type="scientific">Aspergillus terreus</name>
    <dbReference type="NCBI Taxonomy" id="33178"/>
    <lineage>
        <taxon>Eukaryota</taxon>
        <taxon>Fungi</taxon>
        <taxon>Dikarya</taxon>
        <taxon>Ascomycota</taxon>
        <taxon>Pezizomycotina</taxon>
        <taxon>Eurotiomycetes</taxon>
        <taxon>Eurotiomycetidae</taxon>
        <taxon>Eurotiales</taxon>
        <taxon>Aspergillaceae</taxon>
        <taxon>Aspergillus</taxon>
        <taxon>Aspergillus subgen. Circumdati</taxon>
    </lineage>
</organism>
<dbReference type="Proteomes" id="UP000452235">
    <property type="component" value="Unassembled WGS sequence"/>
</dbReference>
<keyword evidence="2" id="KW-1185">Reference proteome</keyword>
<sequence>MDHLSDSATSRILKVLLQINERLEEQDERLRAVVSAIHDAKYVSQPQKQEDAIPISMHFWLFHTLSTTTLDGGVNLSEIKVSEPDLLRVLRAIFEPPCPSRRDEDLSPMKIAYPFEPFRIYWDILASVARGSPEETEQTFVEHSVSESAKEALDRLLR</sequence>
<accession>A0A5M3ZD77</accession>
<gene>
    <name evidence="1" type="ORF">ATEIFO6365_0015011500</name>
</gene>
<name>A0A5M3ZD77_ASPTE</name>
<proteinExistence type="predicted"/>
<protein>
    <submittedName>
        <fullName evidence="1">Uncharacterized protein</fullName>
    </submittedName>
</protein>
<dbReference type="VEuPathDB" id="FungiDB:ATEG_10076"/>
<dbReference type="OrthoDB" id="10296817at2759"/>
<dbReference type="AlphaFoldDB" id="A0A5M3ZD77"/>
<reference evidence="1 2" key="1">
    <citation type="submission" date="2020-01" db="EMBL/GenBank/DDBJ databases">
        <title>Aspergillus terreus IFO 6365 whole genome shotgun sequence.</title>
        <authorList>
            <person name="Kanamasa S."/>
            <person name="Takahashi H."/>
        </authorList>
    </citation>
    <scope>NUCLEOTIDE SEQUENCE [LARGE SCALE GENOMIC DNA]</scope>
    <source>
        <strain evidence="1 2">IFO 6365</strain>
    </source>
</reference>
<comment type="caution">
    <text evidence="1">The sequence shown here is derived from an EMBL/GenBank/DDBJ whole genome shotgun (WGS) entry which is preliminary data.</text>
</comment>